<evidence type="ECO:0000259" key="6">
    <source>
        <dbReference type="Pfam" id="PF00324"/>
    </source>
</evidence>
<feature type="domain" description="Amino acid permease/ SLC12A" evidence="6">
    <location>
        <begin position="1"/>
        <end position="171"/>
    </location>
</feature>
<evidence type="ECO:0000313" key="7">
    <source>
        <dbReference type="EMBL" id="KAI1721962.1"/>
    </source>
</evidence>
<keyword evidence="2 5" id="KW-0812">Transmembrane</keyword>
<accession>A0AAD4N983</accession>
<dbReference type="GO" id="GO:0055064">
    <property type="term" value="P:chloride ion homeostasis"/>
    <property type="evidence" value="ECO:0007669"/>
    <property type="project" value="TreeGrafter"/>
</dbReference>
<evidence type="ECO:0000256" key="1">
    <source>
        <dbReference type="ARBA" id="ARBA00004141"/>
    </source>
</evidence>
<dbReference type="GO" id="GO:0015379">
    <property type="term" value="F:potassium:chloride symporter activity"/>
    <property type="evidence" value="ECO:0007669"/>
    <property type="project" value="TreeGrafter"/>
</dbReference>
<dbReference type="InterPro" id="IPR004842">
    <property type="entry name" value="SLC12A_fam"/>
</dbReference>
<keyword evidence="8" id="KW-1185">Reference proteome</keyword>
<comment type="subcellular location">
    <subcellularLocation>
        <location evidence="1">Membrane</location>
        <topology evidence="1">Multi-pass membrane protein</topology>
    </subcellularLocation>
</comment>
<feature type="transmembrane region" description="Helical" evidence="5">
    <location>
        <begin position="37"/>
        <end position="54"/>
    </location>
</feature>
<organism evidence="7 8">
    <name type="scientific">Ditylenchus destructor</name>
    <dbReference type="NCBI Taxonomy" id="166010"/>
    <lineage>
        <taxon>Eukaryota</taxon>
        <taxon>Metazoa</taxon>
        <taxon>Ecdysozoa</taxon>
        <taxon>Nematoda</taxon>
        <taxon>Chromadorea</taxon>
        <taxon>Rhabditida</taxon>
        <taxon>Tylenchina</taxon>
        <taxon>Tylenchomorpha</taxon>
        <taxon>Sphaerularioidea</taxon>
        <taxon>Anguinidae</taxon>
        <taxon>Anguininae</taxon>
        <taxon>Ditylenchus</taxon>
    </lineage>
</organism>
<dbReference type="PANTHER" id="PTHR11827">
    <property type="entry name" value="SOLUTE CARRIER FAMILY 12, CATION COTRANSPORTERS"/>
    <property type="match status" value="1"/>
</dbReference>
<dbReference type="GO" id="GO:0006884">
    <property type="term" value="P:cell volume homeostasis"/>
    <property type="evidence" value="ECO:0007669"/>
    <property type="project" value="TreeGrafter"/>
</dbReference>
<dbReference type="Gene3D" id="1.20.1740.10">
    <property type="entry name" value="Amino acid/polyamine transporter I"/>
    <property type="match status" value="1"/>
</dbReference>
<feature type="transmembrane region" description="Helical" evidence="5">
    <location>
        <begin position="96"/>
        <end position="115"/>
    </location>
</feature>
<reference evidence="7" key="1">
    <citation type="submission" date="2022-01" db="EMBL/GenBank/DDBJ databases">
        <title>Genome Sequence Resource for Two Populations of Ditylenchus destructor, the Migratory Endoparasitic Phytonematode.</title>
        <authorList>
            <person name="Zhang H."/>
            <person name="Lin R."/>
            <person name="Xie B."/>
        </authorList>
    </citation>
    <scope>NUCLEOTIDE SEQUENCE</scope>
    <source>
        <strain evidence="7">BazhouSP</strain>
    </source>
</reference>
<feature type="transmembrane region" description="Helical" evidence="5">
    <location>
        <begin position="66"/>
        <end position="84"/>
    </location>
</feature>
<evidence type="ECO:0000256" key="2">
    <source>
        <dbReference type="ARBA" id="ARBA00022692"/>
    </source>
</evidence>
<proteinExistence type="predicted"/>
<keyword evidence="4 5" id="KW-0472">Membrane</keyword>
<sequence>MSNMIGASRVLNRLAQDKLFGLLLQPATVEFGPSGNPVISVVISWLCVVLVFMVGTMNRIAKMTSIFFLLSYMGVNVACLALELTSAPNFRPNFKYFSWHSCALGAISTITMMLVIDASMSAVAIVILMLLIMILHYQAPIGSWGSISQALIYDQVRKYLLLLDSSKDHVK</sequence>
<dbReference type="GO" id="GO:0016020">
    <property type="term" value="C:membrane"/>
    <property type="evidence" value="ECO:0007669"/>
    <property type="project" value="UniProtKB-SubCell"/>
</dbReference>
<evidence type="ECO:0000256" key="5">
    <source>
        <dbReference type="SAM" id="Phobius"/>
    </source>
</evidence>
<evidence type="ECO:0000256" key="4">
    <source>
        <dbReference type="ARBA" id="ARBA00023136"/>
    </source>
</evidence>
<dbReference type="GO" id="GO:0055075">
    <property type="term" value="P:potassium ion homeostasis"/>
    <property type="evidence" value="ECO:0007669"/>
    <property type="project" value="TreeGrafter"/>
</dbReference>
<feature type="transmembrane region" description="Helical" evidence="5">
    <location>
        <begin position="122"/>
        <end position="139"/>
    </location>
</feature>
<name>A0AAD4N983_9BILA</name>
<dbReference type="Pfam" id="PF00324">
    <property type="entry name" value="AA_permease"/>
    <property type="match status" value="1"/>
</dbReference>
<protein>
    <submittedName>
        <fullName evidence="7">Amino acid permease domain-containing protein</fullName>
    </submittedName>
</protein>
<dbReference type="Proteomes" id="UP001201812">
    <property type="component" value="Unassembled WGS sequence"/>
</dbReference>
<keyword evidence="3 5" id="KW-1133">Transmembrane helix</keyword>
<dbReference type="AlphaFoldDB" id="A0AAD4N983"/>
<dbReference type="PANTHER" id="PTHR11827:SF72">
    <property type="entry name" value="GH08340P"/>
    <property type="match status" value="1"/>
</dbReference>
<dbReference type="InterPro" id="IPR004841">
    <property type="entry name" value="AA-permease/SLC12A_dom"/>
</dbReference>
<gene>
    <name evidence="7" type="ORF">DdX_04252</name>
</gene>
<evidence type="ECO:0000256" key="3">
    <source>
        <dbReference type="ARBA" id="ARBA00022989"/>
    </source>
</evidence>
<dbReference type="EMBL" id="JAKKPZ010000004">
    <property type="protein sequence ID" value="KAI1721962.1"/>
    <property type="molecule type" value="Genomic_DNA"/>
</dbReference>
<evidence type="ECO:0000313" key="8">
    <source>
        <dbReference type="Proteomes" id="UP001201812"/>
    </source>
</evidence>
<comment type="caution">
    <text evidence="7">The sequence shown here is derived from an EMBL/GenBank/DDBJ whole genome shotgun (WGS) entry which is preliminary data.</text>
</comment>